<name>A0AAN8IV32_TRICO</name>
<comment type="caution">
    <text evidence="1">The sequence shown here is derived from an EMBL/GenBank/DDBJ whole genome shotgun (WGS) entry which is preliminary data.</text>
</comment>
<gene>
    <name evidence="1" type="ORF">GCK32_002520</name>
</gene>
<sequence>MGRSIQNGWLGSSIRWNGRMGLSIRLDGRIWPLTVSMKTHANKYGRCRISTAHRHIPSVESLFQLQRDHSCFAHFSYFLSEYWNKRSCIIATEGNVVEELV</sequence>
<evidence type="ECO:0000313" key="2">
    <source>
        <dbReference type="Proteomes" id="UP001331761"/>
    </source>
</evidence>
<proteinExistence type="predicted"/>
<dbReference type="Proteomes" id="UP001331761">
    <property type="component" value="Unassembled WGS sequence"/>
</dbReference>
<reference evidence="1 2" key="1">
    <citation type="submission" date="2019-10" db="EMBL/GenBank/DDBJ databases">
        <title>Assembly and Annotation for the nematode Trichostrongylus colubriformis.</title>
        <authorList>
            <person name="Martin J."/>
        </authorList>
    </citation>
    <scope>NUCLEOTIDE SEQUENCE [LARGE SCALE GENOMIC DNA]</scope>
    <source>
        <strain evidence="1">G859</strain>
        <tissue evidence="1">Whole worm</tissue>
    </source>
</reference>
<protein>
    <submittedName>
        <fullName evidence="1">Uncharacterized protein</fullName>
    </submittedName>
</protein>
<dbReference type="AlphaFoldDB" id="A0AAN8IV32"/>
<keyword evidence="2" id="KW-1185">Reference proteome</keyword>
<evidence type="ECO:0000313" key="1">
    <source>
        <dbReference type="EMBL" id="KAK5965854.1"/>
    </source>
</evidence>
<accession>A0AAN8IV32</accession>
<dbReference type="EMBL" id="WIXE01024159">
    <property type="protein sequence ID" value="KAK5965854.1"/>
    <property type="molecule type" value="Genomic_DNA"/>
</dbReference>
<organism evidence="1 2">
    <name type="scientific">Trichostrongylus colubriformis</name>
    <name type="common">Black scour worm</name>
    <dbReference type="NCBI Taxonomy" id="6319"/>
    <lineage>
        <taxon>Eukaryota</taxon>
        <taxon>Metazoa</taxon>
        <taxon>Ecdysozoa</taxon>
        <taxon>Nematoda</taxon>
        <taxon>Chromadorea</taxon>
        <taxon>Rhabditida</taxon>
        <taxon>Rhabditina</taxon>
        <taxon>Rhabditomorpha</taxon>
        <taxon>Strongyloidea</taxon>
        <taxon>Trichostrongylidae</taxon>
        <taxon>Trichostrongylus</taxon>
    </lineage>
</organism>